<dbReference type="AlphaFoldDB" id="A0A2A2L954"/>
<accession>A0A2A2L954</accession>
<proteinExistence type="predicted"/>
<evidence type="ECO:0000313" key="2">
    <source>
        <dbReference type="Proteomes" id="UP000218231"/>
    </source>
</evidence>
<protein>
    <submittedName>
        <fullName evidence="1">Uncharacterized protein</fullName>
    </submittedName>
</protein>
<keyword evidence="2" id="KW-1185">Reference proteome</keyword>
<name>A0A2A2L954_9BILA</name>
<sequence>MSNNYREASIGGTIKAVTISSQIDYYPLYFPLTSDDISNYFEQTAIDCNQDANYPYNYTNNEAEQAQPHMNELNSSLCQLNWLIAKGGAQPVS</sequence>
<gene>
    <name evidence="1" type="ORF">WR25_26694</name>
</gene>
<comment type="caution">
    <text evidence="1">The sequence shown here is derived from an EMBL/GenBank/DDBJ whole genome shotgun (WGS) entry which is preliminary data.</text>
</comment>
<evidence type="ECO:0000313" key="1">
    <source>
        <dbReference type="EMBL" id="PAV82577.1"/>
    </source>
</evidence>
<organism evidence="1 2">
    <name type="scientific">Diploscapter pachys</name>
    <dbReference type="NCBI Taxonomy" id="2018661"/>
    <lineage>
        <taxon>Eukaryota</taxon>
        <taxon>Metazoa</taxon>
        <taxon>Ecdysozoa</taxon>
        <taxon>Nematoda</taxon>
        <taxon>Chromadorea</taxon>
        <taxon>Rhabditida</taxon>
        <taxon>Rhabditina</taxon>
        <taxon>Rhabditomorpha</taxon>
        <taxon>Rhabditoidea</taxon>
        <taxon>Rhabditidae</taxon>
        <taxon>Diploscapter</taxon>
    </lineage>
</organism>
<dbReference type="EMBL" id="LIAE01007040">
    <property type="protein sequence ID" value="PAV82577.1"/>
    <property type="molecule type" value="Genomic_DNA"/>
</dbReference>
<reference evidence="1 2" key="1">
    <citation type="journal article" date="2017" name="Curr. Biol.">
        <title>Genome architecture and evolution of a unichromosomal asexual nematode.</title>
        <authorList>
            <person name="Fradin H."/>
            <person name="Zegar C."/>
            <person name="Gutwein M."/>
            <person name="Lucas J."/>
            <person name="Kovtun M."/>
            <person name="Corcoran D."/>
            <person name="Baugh L.R."/>
            <person name="Kiontke K."/>
            <person name="Gunsalus K."/>
            <person name="Fitch D.H."/>
            <person name="Piano F."/>
        </authorList>
    </citation>
    <scope>NUCLEOTIDE SEQUENCE [LARGE SCALE GENOMIC DNA]</scope>
    <source>
        <strain evidence="1">PF1309</strain>
    </source>
</reference>
<dbReference type="OrthoDB" id="5830876at2759"/>
<dbReference type="Proteomes" id="UP000218231">
    <property type="component" value="Unassembled WGS sequence"/>
</dbReference>